<gene>
    <name evidence="1" type="ORF">QBC34DRAFT_387874</name>
</gene>
<proteinExistence type="predicted"/>
<protein>
    <submittedName>
        <fullName evidence="1">Uncharacterized protein</fullName>
    </submittedName>
</protein>
<dbReference type="Proteomes" id="UP001321760">
    <property type="component" value="Unassembled WGS sequence"/>
</dbReference>
<sequence length="319" mass="35024">DQDPIVIRRRAHEPSIVARDVMEGVLRRPGMADMKDEVLAGVSLLTFVFGGEGCGQFRALYKEHHKTHSSKNLETAKRANAFASDLQSIGCPTLSRMVDLWSSVENSGTGPKCVELRRLKARLEIVRIWESISVRDSKHADELEKLCASRQFQDFLDEQGSRAKRGKTKQSQLTTFIARKLSIPNQTFTNLASRWKPLLVLARFFGEGILAFLPRATLTARFSSLHLRASGAHGADQGELAFGAVIEGLLEAVPGIADLCSLALCNLVEPILTSSELPPTSALKLLDAGETLLFQSAGVWDLVTTEATVERRIEEVSEG</sequence>
<accession>A0AAV9G2E5</accession>
<evidence type="ECO:0000313" key="1">
    <source>
        <dbReference type="EMBL" id="KAK4441871.1"/>
    </source>
</evidence>
<reference evidence="1" key="2">
    <citation type="submission" date="2023-05" db="EMBL/GenBank/DDBJ databases">
        <authorList>
            <consortium name="Lawrence Berkeley National Laboratory"/>
            <person name="Steindorff A."/>
            <person name="Hensen N."/>
            <person name="Bonometti L."/>
            <person name="Westerberg I."/>
            <person name="Brannstrom I.O."/>
            <person name="Guillou S."/>
            <person name="Cros-Aarteil S."/>
            <person name="Calhoun S."/>
            <person name="Haridas S."/>
            <person name="Kuo A."/>
            <person name="Mondo S."/>
            <person name="Pangilinan J."/>
            <person name="Riley R."/>
            <person name="Labutti K."/>
            <person name="Andreopoulos B."/>
            <person name="Lipzen A."/>
            <person name="Chen C."/>
            <person name="Yanf M."/>
            <person name="Daum C."/>
            <person name="Ng V."/>
            <person name="Clum A."/>
            <person name="Ohm R."/>
            <person name="Martin F."/>
            <person name="Silar P."/>
            <person name="Natvig D."/>
            <person name="Lalanne C."/>
            <person name="Gautier V."/>
            <person name="Ament-Velasquez S.L."/>
            <person name="Kruys A."/>
            <person name="Hutchinson M.I."/>
            <person name="Powell A.J."/>
            <person name="Barry K."/>
            <person name="Miller A.N."/>
            <person name="Grigoriev I.V."/>
            <person name="Debuchy R."/>
            <person name="Gladieux P."/>
            <person name="Thoren M.H."/>
            <person name="Johannesson H."/>
        </authorList>
    </citation>
    <scope>NUCLEOTIDE SEQUENCE</scope>
    <source>
        <strain evidence="1">PSN243</strain>
    </source>
</reference>
<keyword evidence="2" id="KW-1185">Reference proteome</keyword>
<organism evidence="1 2">
    <name type="scientific">Podospora aff. communis PSN243</name>
    <dbReference type="NCBI Taxonomy" id="3040156"/>
    <lineage>
        <taxon>Eukaryota</taxon>
        <taxon>Fungi</taxon>
        <taxon>Dikarya</taxon>
        <taxon>Ascomycota</taxon>
        <taxon>Pezizomycotina</taxon>
        <taxon>Sordariomycetes</taxon>
        <taxon>Sordariomycetidae</taxon>
        <taxon>Sordariales</taxon>
        <taxon>Podosporaceae</taxon>
        <taxon>Podospora</taxon>
    </lineage>
</organism>
<dbReference type="EMBL" id="MU866072">
    <property type="protein sequence ID" value="KAK4441871.1"/>
    <property type="molecule type" value="Genomic_DNA"/>
</dbReference>
<evidence type="ECO:0000313" key="2">
    <source>
        <dbReference type="Proteomes" id="UP001321760"/>
    </source>
</evidence>
<name>A0AAV9G2E5_9PEZI</name>
<reference evidence="1" key="1">
    <citation type="journal article" date="2023" name="Mol. Phylogenet. Evol.">
        <title>Genome-scale phylogeny and comparative genomics of the fungal order Sordariales.</title>
        <authorList>
            <person name="Hensen N."/>
            <person name="Bonometti L."/>
            <person name="Westerberg I."/>
            <person name="Brannstrom I.O."/>
            <person name="Guillou S."/>
            <person name="Cros-Aarteil S."/>
            <person name="Calhoun S."/>
            <person name="Haridas S."/>
            <person name="Kuo A."/>
            <person name="Mondo S."/>
            <person name="Pangilinan J."/>
            <person name="Riley R."/>
            <person name="LaButti K."/>
            <person name="Andreopoulos B."/>
            <person name="Lipzen A."/>
            <person name="Chen C."/>
            <person name="Yan M."/>
            <person name="Daum C."/>
            <person name="Ng V."/>
            <person name="Clum A."/>
            <person name="Steindorff A."/>
            <person name="Ohm R.A."/>
            <person name="Martin F."/>
            <person name="Silar P."/>
            <person name="Natvig D.O."/>
            <person name="Lalanne C."/>
            <person name="Gautier V."/>
            <person name="Ament-Velasquez S.L."/>
            <person name="Kruys A."/>
            <person name="Hutchinson M.I."/>
            <person name="Powell A.J."/>
            <person name="Barry K."/>
            <person name="Miller A.N."/>
            <person name="Grigoriev I.V."/>
            <person name="Debuchy R."/>
            <person name="Gladieux P."/>
            <person name="Hiltunen Thoren M."/>
            <person name="Johannesson H."/>
        </authorList>
    </citation>
    <scope>NUCLEOTIDE SEQUENCE</scope>
    <source>
        <strain evidence="1">PSN243</strain>
    </source>
</reference>
<feature type="non-terminal residue" evidence="1">
    <location>
        <position position="1"/>
    </location>
</feature>
<comment type="caution">
    <text evidence="1">The sequence shown here is derived from an EMBL/GenBank/DDBJ whole genome shotgun (WGS) entry which is preliminary data.</text>
</comment>
<dbReference type="AlphaFoldDB" id="A0AAV9G2E5"/>